<keyword evidence="3" id="KW-1185">Reference proteome</keyword>
<name>A0AA36FPU4_OCTVU</name>
<proteinExistence type="predicted"/>
<dbReference type="AlphaFoldDB" id="A0AA36FPU4"/>
<reference evidence="2" key="1">
    <citation type="submission" date="2023-08" db="EMBL/GenBank/DDBJ databases">
        <authorList>
            <person name="Alioto T."/>
            <person name="Alioto T."/>
            <person name="Gomez Garrido J."/>
        </authorList>
    </citation>
    <scope>NUCLEOTIDE SEQUENCE</scope>
</reference>
<gene>
    <name evidence="2" type="ORF">OCTVUL_1B019596</name>
</gene>
<dbReference type="EMBL" id="OX597840">
    <property type="protein sequence ID" value="CAI9741698.1"/>
    <property type="molecule type" value="Genomic_DNA"/>
</dbReference>
<feature type="region of interest" description="Disordered" evidence="1">
    <location>
        <begin position="1"/>
        <end position="44"/>
    </location>
</feature>
<accession>A0AA36FPU4</accession>
<sequence length="135" mass="14389">MDQGGYPYPVEGRSEEPSAPTDGNGTANKGQGQDCTGPSRDQWSCVVPHGRRGRLVDLASMPARSVGDQVACRFPEVSVANHKTIRIAELQQPGSLLVAGTIAVASMYTMEAPSISSNMPIEVTSHKEKVPVVRQ</sequence>
<evidence type="ECO:0000256" key="1">
    <source>
        <dbReference type="SAM" id="MobiDB-lite"/>
    </source>
</evidence>
<feature type="compositionally biased region" description="Polar residues" evidence="1">
    <location>
        <begin position="21"/>
        <end position="42"/>
    </location>
</feature>
<evidence type="ECO:0000313" key="2">
    <source>
        <dbReference type="EMBL" id="CAI9741698.1"/>
    </source>
</evidence>
<organism evidence="2 3">
    <name type="scientific">Octopus vulgaris</name>
    <name type="common">Common octopus</name>
    <dbReference type="NCBI Taxonomy" id="6645"/>
    <lineage>
        <taxon>Eukaryota</taxon>
        <taxon>Metazoa</taxon>
        <taxon>Spiralia</taxon>
        <taxon>Lophotrochozoa</taxon>
        <taxon>Mollusca</taxon>
        <taxon>Cephalopoda</taxon>
        <taxon>Coleoidea</taxon>
        <taxon>Octopodiformes</taxon>
        <taxon>Octopoda</taxon>
        <taxon>Incirrata</taxon>
        <taxon>Octopodidae</taxon>
        <taxon>Octopus</taxon>
    </lineage>
</organism>
<protein>
    <submittedName>
        <fullName evidence="2">Uncharacterized protein</fullName>
    </submittedName>
</protein>
<evidence type="ECO:0000313" key="3">
    <source>
        <dbReference type="Proteomes" id="UP001162480"/>
    </source>
</evidence>
<dbReference type="Proteomes" id="UP001162480">
    <property type="component" value="Chromosome 27"/>
</dbReference>